<accession>A0A1I3IJI8</accession>
<keyword evidence="2" id="KW-1185">Reference proteome</keyword>
<protein>
    <recommendedName>
        <fullName evidence="3">Auto-transporter adhesin, head GIN domain</fullName>
    </recommendedName>
</protein>
<name>A0A1I3IJI8_9SPHI</name>
<proteinExistence type="predicted"/>
<dbReference type="STRING" id="1477437.SAMN05444682_104116"/>
<evidence type="ECO:0000313" key="1">
    <source>
        <dbReference type="EMBL" id="SFI47987.1"/>
    </source>
</evidence>
<evidence type="ECO:0008006" key="3">
    <source>
        <dbReference type="Google" id="ProtNLM"/>
    </source>
</evidence>
<dbReference type="RefSeq" id="WP_090626387.1">
    <property type="nucleotide sequence ID" value="NZ_FOQO01000004.1"/>
</dbReference>
<organism evidence="1 2">
    <name type="scientific">Parapedobacter indicus</name>
    <dbReference type="NCBI Taxonomy" id="1477437"/>
    <lineage>
        <taxon>Bacteria</taxon>
        <taxon>Pseudomonadati</taxon>
        <taxon>Bacteroidota</taxon>
        <taxon>Sphingobacteriia</taxon>
        <taxon>Sphingobacteriales</taxon>
        <taxon>Sphingobacteriaceae</taxon>
        <taxon>Parapedobacter</taxon>
    </lineage>
</organism>
<dbReference type="Gene3D" id="2.160.20.120">
    <property type="match status" value="1"/>
</dbReference>
<dbReference type="Proteomes" id="UP000198670">
    <property type="component" value="Unassembled WGS sequence"/>
</dbReference>
<sequence>MKTSNKLLAVASLLLVTAAIVNALTLKSRFNAMLTEAPATLRAFHAEAFNAVELLGTAPKGMKLRVAMKRADRLAVRYADLDFIHIQQTGTTLKITIDHPKDYTTDIRKQPEISIECPNLIALTAVGTPLDSLDLPGDAHALTRRAYSVSTVNIQGFQDNGLQVMASNGMEVTMHNTKIDSLSAVVGRAAKLEIRQDTLTYARLNVGNEGTVMLDQTSIGTLSTRVAKKGQVIVKGEQLITVYGNGEHRNP</sequence>
<dbReference type="AlphaFoldDB" id="A0A1I3IJI8"/>
<dbReference type="OrthoDB" id="9986260at2"/>
<dbReference type="EMBL" id="FOQO01000004">
    <property type="protein sequence ID" value="SFI47987.1"/>
    <property type="molecule type" value="Genomic_DNA"/>
</dbReference>
<gene>
    <name evidence="1" type="ORF">SAMN05444682_104116</name>
</gene>
<reference evidence="1 2" key="1">
    <citation type="submission" date="2016-10" db="EMBL/GenBank/DDBJ databases">
        <authorList>
            <person name="de Groot N.N."/>
        </authorList>
    </citation>
    <scope>NUCLEOTIDE SEQUENCE [LARGE SCALE GENOMIC DNA]</scope>
    <source>
        <strain evidence="1 2">RK1</strain>
    </source>
</reference>
<evidence type="ECO:0000313" key="2">
    <source>
        <dbReference type="Proteomes" id="UP000198670"/>
    </source>
</evidence>